<dbReference type="InterPro" id="IPR008183">
    <property type="entry name" value="Aldose_1/G6P_1-epimerase"/>
</dbReference>
<dbReference type="Pfam" id="PF01263">
    <property type="entry name" value="Aldose_epim"/>
    <property type="match status" value="1"/>
</dbReference>
<reference evidence="1 2" key="1">
    <citation type="journal article" date="2023" name="Int. J. Syst. Evol. Microbiol.">
        <title>Ligilactobacillus ubinensis sp. nov., a novel species isolated from the wild ferment of a durian fruit (Durio zibethinus).</title>
        <authorList>
            <person name="Heng Y.C."/>
            <person name="Menon N."/>
            <person name="Chen B."/>
            <person name="Loo B.Z.L."/>
            <person name="Wong G.W.J."/>
            <person name="Lim A.C.H."/>
            <person name="Silvaraju S."/>
            <person name="Kittelmann S."/>
        </authorList>
    </citation>
    <scope>NUCLEOTIDE SEQUENCE [LARGE SCALE GENOMIC DNA]</scope>
    <source>
        <strain evidence="1 2">WILCCON 0076</strain>
    </source>
</reference>
<dbReference type="Proteomes" id="UP001139006">
    <property type="component" value="Unassembled WGS sequence"/>
</dbReference>
<dbReference type="AlphaFoldDB" id="A0A9X2JKK2"/>
<dbReference type="EMBL" id="JAIULA010000003">
    <property type="protein sequence ID" value="MCP0886139.1"/>
    <property type="molecule type" value="Genomic_DNA"/>
</dbReference>
<protein>
    <submittedName>
        <fullName evidence="1">Aldose 1-epimerase family protein</fullName>
    </submittedName>
</protein>
<sequence length="290" mass="32737">MVVVLENKDLYATIKEHGAELSSLRSKKTGYEYIWYGDAAYWSRQAPVLFPIVGKVKNGAYYVGKQKYHLGQHGFARDMDFTVVEKTKSKVILELLANEATKASYPFDFILQLTFELCVDGIKVSYTVKNPSASEIYFSIGGHPAFNVPITTNEKFDDYRVELLPTKKRKRIPLIDGLIKPAESFFDEGQITVQQETFKDDALIYALENKPTTVRLVSSSSNHGVSLTTEDAAFVGIWSPDKENSRFVCLEPWWGVADSADTTGDFTQKIAINKLAPTETFHKTYQIKIF</sequence>
<dbReference type="InterPro" id="IPR037481">
    <property type="entry name" value="LacX"/>
</dbReference>
<dbReference type="PANTHER" id="PTHR11122">
    <property type="entry name" value="APOSPORY-ASSOCIATED PROTEIN C-RELATED"/>
    <property type="match status" value="1"/>
</dbReference>
<keyword evidence="2" id="KW-1185">Reference proteome</keyword>
<dbReference type="GO" id="GO:0016853">
    <property type="term" value="F:isomerase activity"/>
    <property type="evidence" value="ECO:0007669"/>
    <property type="project" value="InterPro"/>
</dbReference>
<evidence type="ECO:0000313" key="2">
    <source>
        <dbReference type="Proteomes" id="UP001139006"/>
    </source>
</evidence>
<dbReference type="InterPro" id="IPR011013">
    <property type="entry name" value="Gal_mutarotase_sf_dom"/>
</dbReference>
<evidence type="ECO:0000313" key="1">
    <source>
        <dbReference type="EMBL" id="MCP0886139.1"/>
    </source>
</evidence>
<dbReference type="PANTHER" id="PTHR11122:SF13">
    <property type="entry name" value="GLUCOSE-6-PHOSPHATE 1-EPIMERASE"/>
    <property type="match status" value="1"/>
</dbReference>
<dbReference type="Gene3D" id="2.70.98.10">
    <property type="match status" value="1"/>
</dbReference>
<accession>A0A9X2JKK2</accession>
<proteinExistence type="predicted"/>
<comment type="caution">
    <text evidence="1">The sequence shown here is derived from an EMBL/GenBank/DDBJ whole genome shotgun (WGS) entry which is preliminary data.</text>
</comment>
<name>A0A9X2JKK2_9LACO</name>
<dbReference type="RefSeq" id="WP_253359111.1">
    <property type="nucleotide sequence ID" value="NZ_JAIULA010000003.1"/>
</dbReference>
<gene>
    <name evidence="1" type="ORF">LB941_02165</name>
</gene>
<dbReference type="SUPFAM" id="SSF74650">
    <property type="entry name" value="Galactose mutarotase-like"/>
    <property type="match status" value="1"/>
</dbReference>
<dbReference type="InterPro" id="IPR014718">
    <property type="entry name" value="GH-type_carb-bd"/>
</dbReference>
<dbReference type="GO" id="GO:0005975">
    <property type="term" value="P:carbohydrate metabolic process"/>
    <property type="evidence" value="ECO:0007669"/>
    <property type="project" value="InterPro"/>
</dbReference>
<organism evidence="1 2">
    <name type="scientific">Ligilactobacillus ubinensis</name>
    <dbReference type="NCBI Taxonomy" id="2876789"/>
    <lineage>
        <taxon>Bacteria</taxon>
        <taxon>Bacillati</taxon>
        <taxon>Bacillota</taxon>
        <taxon>Bacilli</taxon>
        <taxon>Lactobacillales</taxon>
        <taxon>Lactobacillaceae</taxon>
        <taxon>Ligilactobacillus</taxon>
    </lineage>
</organism>
<dbReference type="CDD" id="cd09024">
    <property type="entry name" value="Aldose_epim_lacX"/>
    <property type="match status" value="1"/>
</dbReference>
<dbReference type="GO" id="GO:0030246">
    <property type="term" value="F:carbohydrate binding"/>
    <property type="evidence" value="ECO:0007669"/>
    <property type="project" value="InterPro"/>
</dbReference>